<protein>
    <submittedName>
        <fullName evidence="1">Uncharacterized protein</fullName>
    </submittedName>
</protein>
<accession>A0AAX6BT85</accession>
<gene>
    <name evidence="1" type="ORF">ShirakiTB12_54600</name>
</gene>
<evidence type="ECO:0000313" key="2">
    <source>
        <dbReference type="Proteomes" id="UP001165240"/>
    </source>
</evidence>
<dbReference type="AlphaFoldDB" id="A0AAX6BT85"/>
<dbReference type="Proteomes" id="UP001165240">
    <property type="component" value="Unassembled WGS sequence"/>
</dbReference>
<sequence>MEMAFSFVRTIKLVFIVTLKIRLFNTRLKIMIDRDIKKGELIEKTKISWSTNENYFVSSVGKYLFPSNLLRTKPQQ</sequence>
<proteinExistence type="predicted"/>
<comment type="caution">
    <text evidence="1">The sequence shown here is derived from an EMBL/GenBank/DDBJ whole genome shotgun (WGS) entry which is preliminary data.</text>
</comment>
<evidence type="ECO:0000313" key="1">
    <source>
        <dbReference type="EMBL" id="GMG76991.1"/>
    </source>
</evidence>
<reference evidence="1" key="1">
    <citation type="journal article" date="2024" name="Appl Microbiol">
        <title>Effect of kuratsuki Bacillus and Priestia on Taste of Sake.</title>
        <authorList>
            <person name="Kobayashi K."/>
            <person name="Nishida H."/>
        </authorList>
    </citation>
    <scope>NUCLEOTIDE SEQUENCE</scope>
    <source>
        <strain evidence="1">B-12</strain>
    </source>
</reference>
<organism evidence="1 2">
    <name type="scientific">Priestia megaterium</name>
    <name type="common">Bacillus megaterium</name>
    <dbReference type="NCBI Taxonomy" id="1404"/>
    <lineage>
        <taxon>Bacteria</taxon>
        <taxon>Bacillati</taxon>
        <taxon>Bacillota</taxon>
        <taxon>Bacilli</taxon>
        <taxon>Bacillales</taxon>
        <taxon>Bacillaceae</taxon>
        <taxon>Priestia</taxon>
    </lineage>
</organism>
<dbReference type="EMBL" id="BSYK01000006">
    <property type="protein sequence ID" value="GMG76991.1"/>
    <property type="molecule type" value="Genomic_DNA"/>
</dbReference>
<name>A0AAX6BT85_PRIMG</name>